<evidence type="ECO:0000313" key="1">
    <source>
        <dbReference type="EMBL" id="MBB2173507.1"/>
    </source>
</evidence>
<dbReference type="RefSeq" id="WP_182980062.1">
    <property type="nucleotide sequence ID" value="NZ_BAABGB010000010.1"/>
</dbReference>
<keyword evidence="2" id="KW-1185">Reference proteome</keyword>
<dbReference type="AlphaFoldDB" id="A0A7W4J2W9"/>
<dbReference type="EMBL" id="JABEQE010000016">
    <property type="protein sequence ID" value="MBB2173507.1"/>
    <property type="molecule type" value="Genomic_DNA"/>
</dbReference>
<evidence type="ECO:0000313" key="2">
    <source>
        <dbReference type="Proteomes" id="UP000577891"/>
    </source>
</evidence>
<dbReference type="Proteomes" id="UP000577891">
    <property type="component" value="Unassembled WGS sequence"/>
</dbReference>
<organism evidence="1 2">
    <name type="scientific">Gluconacetobacter asukensis</name>
    <dbReference type="NCBI Taxonomy" id="1017181"/>
    <lineage>
        <taxon>Bacteria</taxon>
        <taxon>Pseudomonadati</taxon>
        <taxon>Pseudomonadota</taxon>
        <taxon>Alphaproteobacteria</taxon>
        <taxon>Acetobacterales</taxon>
        <taxon>Acetobacteraceae</taxon>
        <taxon>Gluconacetobacter</taxon>
    </lineage>
</organism>
<accession>A0A7W4J2W9</accession>
<protein>
    <submittedName>
        <fullName evidence="1">Uncharacterized protein</fullName>
    </submittedName>
</protein>
<sequence length="79" mass="9052">MTHAAGIIGHILVRDWIGTRQPAPADDHQGICLTQNPRTRRADRQRWTGNRSLSWPGYVASMRQMSAGLSRRVAFRRQR</sequence>
<gene>
    <name evidence="1" type="ORF">HLH35_15510</name>
</gene>
<name>A0A7W4J2W9_9PROT</name>
<proteinExistence type="predicted"/>
<comment type="caution">
    <text evidence="1">The sequence shown here is derived from an EMBL/GenBank/DDBJ whole genome shotgun (WGS) entry which is preliminary data.</text>
</comment>
<reference evidence="1 2" key="1">
    <citation type="submission" date="2020-04" db="EMBL/GenBank/DDBJ databases">
        <title>Description of novel Gluconacetobacter.</title>
        <authorList>
            <person name="Sombolestani A."/>
        </authorList>
    </citation>
    <scope>NUCLEOTIDE SEQUENCE [LARGE SCALE GENOMIC DNA]</scope>
    <source>
        <strain evidence="1 2">LMG 27724</strain>
    </source>
</reference>